<keyword evidence="2" id="KW-0001">2Fe-2S</keyword>
<reference evidence="10 11" key="1">
    <citation type="submission" date="2023-08" db="EMBL/GenBank/DDBJ databases">
        <title>The draft genome sequence of Paracraurococcus sp. LOR1-02.</title>
        <authorList>
            <person name="Kingkaew E."/>
            <person name="Tanasupawat S."/>
        </authorList>
    </citation>
    <scope>NUCLEOTIDE SEQUENCE [LARGE SCALE GENOMIC DNA]</scope>
    <source>
        <strain evidence="10 11">LOR1-02</strain>
    </source>
</reference>
<organism evidence="10 11">
    <name type="scientific">Paracraurococcus lichenis</name>
    <dbReference type="NCBI Taxonomy" id="3064888"/>
    <lineage>
        <taxon>Bacteria</taxon>
        <taxon>Pseudomonadati</taxon>
        <taxon>Pseudomonadota</taxon>
        <taxon>Alphaproteobacteria</taxon>
        <taxon>Acetobacterales</taxon>
        <taxon>Roseomonadaceae</taxon>
        <taxon>Paracraurococcus</taxon>
    </lineage>
</organism>
<dbReference type="InterPro" id="IPR041854">
    <property type="entry name" value="BFD-like_2Fe2S-bd_dom_sf"/>
</dbReference>
<comment type="caution">
    <text evidence="10">The sequence shown here is derived from an EMBL/GenBank/DDBJ whole genome shotgun (WGS) entry which is preliminary data.</text>
</comment>
<evidence type="ECO:0000256" key="4">
    <source>
        <dbReference type="ARBA" id="ARBA00022982"/>
    </source>
</evidence>
<dbReference type="PANTHER" id="PTHR37424">
    <property type="entry name" value="BACTERIOFERRITIN-ASSOCIATED FERREDOXIN"/>
    <property type="match status" value="1"/>
</dbReference>
<dbReference type="EMBL" id="JAUTWS010000031">
    <property type="protein sequence ID" value="MDO9711604.1"/>
    <property type="molecule type" value="Genomic_DNA"/>
</dbReference>
<feature type="domain" description="BFD-like [2Fe-2S]-binding" evidence="9">
    <location>
        <begin position="2"/>
        <end position="50"/>
    </location>
</feature>
<protein>
    <recommendedName>
        <fullName evidence="7">Bacterioferritin-associated ferredoxin</fullName>
    </recommendedName>
</protein>
<dbReference type="RefSeq" id="WP_305106461.1">
    <property type="nucleotide sequence ID" value="NZ_JAUTWS010000031.1"/>
</dbReference>
<proteinExistence type="inferred from homology"/>
<dbReference type="PANTHER" id="PTHR37424:SF1">
    <property type="entry name" value="BACTERIOFERRITIN-ASSOCIATED FERREDOXIN"/>
    <property type="match status" value="1"/>
</dbReference>
<keyword evidence="11" id="KW-1185">Reference proteome</keyword>
<evidence type="ECO:0000256" key="5">
    <source>
        <dbReference type="ARBA" id="ARBA00023004"/>
    </source>
</evidence>
<dbReference type="InterPro" id="IPR007419">
    <property type="entry name" value="BFD-like_2Fe2S-bd_dom"/>
</dbReference>
<keyword evidence="1" id="KW-0813">Transport</keyword>
<evidence type="ECO:0000259" key="9">
    <source>
        <dbReference type="Pfam" id="PF04324"/>
    </source>
</evidence>
<sequence length="61" mass="6460">MYICLCNGLSDRQLGEAIRDGARRPAEVYAACGCRAQCGRCAGTILAIIRGDSTAQQDPEA</sequence>
<dbReference type="Gene3D" id="1.10.10.1100">
    <property type="entry name" value="BFD-like [2Fe-2S]-binding domain"/>
    <property type="match status" value="1"/>
</dbReference>
<evidence type="ECO:0000256" key="3">
    <source>
        <dbReference type="ARBA" id="ARBA00022723"/>
    </source>
</evidence>
<evidence type="ECO:0000256" key="6">
    <source>
        <dbReference type="ARBA" id="ARBA00023014"/>
    </source>
</evidence>
<evidence type="ECO:0000313" key="10">
    <source>
        <dbReference type="EMBL" id="MDO9711604.1"/>
    </source>
</evidence>
<keyword evidence="6" id="KW-0411">Iron-sulfur</keyword>
<evidence type="ECO:0000256" key="1">
    <source>
        <dbReference type="ARBA" id="ARBA00022448"/>
    </source>
</evidence>
<name>A0ABT9E5Z8_9PROT</name>
<keyword evidence="5" id="KW-0408">Iron</keyword>
<dbReference type="Pfam" id="PF04324">
    <property type="entry name" value="Fer2_BFD"/>
    <property type="match status" value="1"/>
</dbReference>
<evidence type="ECO:0000256" key="2">
    <source>
        <dbReference type="ARBA" id="ARBA00022714"/>
    </source>
</evidence>
<dbReference type="Proteomes" id="UP001243009">
    <property type="component" value="Unassembled WGS sequence"/>
</dbReference>
<comment type="similarity">
    <text evidence="8">Belongs to the Bfd family.</text>
</comment>
<evidence type="ECO:0000256" key="8">
    <source>
        <dbReference type="ARBA" id="ARBA00046332"/>
    </source>
</evidence>
<dbReference type="InterPro" id="IPR052371">
    <property type="entry name" value="BFD-associated_ferredoxin"/>
</dbReference>
<keyword evidence="3" id="KW-0479">Metal-binding</keyword>
<evidence type="ECO:0000313" key="11">
    <source>
        <dbReference type="Proteomes" id="UP001243009"/>
    </source>
</evidence>
<accession>A0ABT9E5Z8</accession>
<gene>
    <name evidence="10" type="ORF">Q7A36_24870</name>
</gene>
<keyword evidence="4" id="KW-0249">Electron transport</keyword>
<evidence type="ECO:0000256" key="7">
    <source>
        <dbReference type="ARBA" id="ARBA00039386"/>
    </source>
</evidence>